<dbReference type="RefSeq" id="WP_262065064.1">
    <property type="nucleotide sequence ID" value="NZ_JAMXOD010000002.1"/>
</dbReference>
<keyword evidence="9" id="KW-1133">Transmembrane helix</keyword>
<dbReference type="GO" id="GO:0016301">
    <property type="term" value="F:kinase activity"/>
    <property type="evidence" value="ECO:0007669"/>
    <property type="project" value="UniProtKB-KW"/>
</dbReference>
<feature type="domain" description="Signal transduction histidine kinase subgroup 3 dimerisation and phosphoacceptor" evidence="10">
    <location>
        <begin position="169"/>
        <end position="231"/>
    </location>
</feature>
<evidence type="ECO:0000256" key="9">
    <source>
        <dbReference type="SAM" id="Phobius"/>
    </source>
</evidence>
<reference evidence="11 12" key="1">
    <citation type="journal article" date="2022" name="Genome Biol. Evol.">
        <title>Host diet, physiology and behaviors set the stage for Lachnospiraceae cladogenesis.</title>
        <authorList>
            <person name="Vera-Ponce De Leon A."/>
            <person name="Schneider M."/>
            <person name="Jahnes B.C."/>
            <person name="Sadowski V."/>
            <person name="Camuy-Velez L.A."/>
            <person name="Duan J."/>
            <person name="Sabree Z.L."/>
        </authorList>
    </citation>
    <scope>NUCLEOTIDE SEQUENCE [LARGE SCALE GENOMIC DNA]</scope>
    <source>
        <strain evidence="11 12">PAL113</strain>
    </source>
</reference>
<keyword evidence="12" id="KW-1185">Reference proteome</keyword>
<accession>A0ABT1E615</accession>
<dbReference type="SUPFAM" id="SSF55874">
    <property type="entry name" value="ATPase domain of HSP90 chaperone/DNA topoisomerase II/histidine kinase"/>
    <property type="match status" value="1"/>
</dbReference>
<dbReference type="Gene3D" id="3.30.565.10">
    <property type="entry name" value="Histidine kinase-like ATPase, C-terminal domain"/>
    <property type="match status" value="1"/>
</dbReference>
<evidence type="ECO:0000313" key="11">
    <source>
        <dbReference type="EMBL" id="MCP1101284.1"/>
    </source>
</evidence>
<evidence type="ECO:0000256" key="2">
    <source>
        <dbReference type="ARBA" id="ARBA00012438"/>
    </source>
</evidence>
<evidence type="ECO:0000256" key="6">
    <source>
        <dbReference type="ARBA" id="ARBA00022777"/>
    </source>
</evidence>
<feature type="transmembrane region" description="Helical" evidence="9">
    <location>
        <begin position="52"/>
        <end position="76"/>
    </location>
</feature>
<keyword evidence="7" id="KW-0067">ATP-binding</keyword>
<evidence type="ECO:0000256" key="1">
    <source>
        <dbReference type="ARBA" id="ARBA00000085"/>
    </source>
</evidence>
<dbReference type="Pfam" id="PF07730">
    <property type="entry name" value="HisKA_3"/>
    <property type="match status" value="1"/>
</dbReference>
<organism evidence="11 12">
    <name type="scientific">Aequitasia blattaphilus</name>
    <dbReference type="NCBI Taxonomy" id="2949332"/>
    <lineage>
        <taxon>Bacteria</taxon>
        <taxon>Bacillati</taxon>
        <taxon>Bacillota</taxon>
        <taxon>Clostridia</taxon>
        <taxon>Lachnospirales</taxon>
        <taxon>Lachnospiraceae</taxon>
        <taxon>Aequitasia</taxon>
    </lineage>
</organism>
<feature type="transmembrane region" description="Helical" evidence="9">
    <location>
        <begin position="105"/>
        <end position="121"/>
    </location>
</feature>
<evidence type="ECO:0000256" key="3">
    <source>
        <dbReference type="ARBA" id="ARBA00022553"/>
    </source>
</evidence>
<evidence type="ECO:0000256" key="4">
    <source>
        <dbReference type="ARBA" id="ARBA00022679"/>
    </source>
</evidence>
<keyword evidence="9" id="KW-0812">Transmembrane</keyword>
<dbReference type="InterPro" id="IPR050482">
    <property type="entry name" value="Sensor_HK_TwoCompSys"/>
</dbReference>
<comment type="caution">
    <text evidence="11">The sequence shown here is derived from an EMBL/GenBank/DDBJ whole genome shotgun (WGS) entry which is preliminary data.</text>
</comment>
<dbReference type="EMBL" id="JAMZFW010000002">
    <property type="protein sequence ID" value="MCP1101284.1"/>
    <property type="molecule type" value="Genomic_DNA"/>
</dbReference>
<evidence type="ECO:0000313" key="12">
    <source>
        <dbReference type="Proteomes" id="UP001523566"/>
    </source>
</evidence>
<evidence type="ECO:0000256" key="8">
    <source>
        <dbReference type="ARBA" id="ARBA00023012"/>
    </source>
</evidence>
<name>A0ABT1E615_9FIRM</name>
<keyword evidence="3" id="KW-0597">Phosphoprotein</keyword>
<sequence length="356" mass="40716">MKSVIDQVILLLYCITSAFIIGLEDGFIIAFLLVVLYGAIDFCVNYKTGNLVVVLVYLVSGLINPIALLFIPVIFYGALRRKNTWVILPLAGVYIYQWGTDNIQLTVFLVLGLTICLLFHHQTMSYEKLKNEYIETRDTGVEKELLLKEKNRAILSNKEYEIHNATLKERNRIAREIHDNVGHMLSRAILINGAILSREEEGAKREGLAQLKDTLDQAMTSIRESVHDLHDESIDLRSMFERITREFDFCPVTLKFEMEKDVKRELKYTFLSILKEGLSNVAKHSDATEVKVSLIEHPSMYQFIIEDNGQKPGNEGEGIGLMNMEDRVEGFKGTMRIQKEKGFRIFITIPIHTGRV</sequence>
<keyword evidence="9" id="KW-0472">Membrane</keyword>
<feature type="transmembrane region" description="Helical" evidence="9">
    <location>
        <begin position="83"/>
        <end position="99"/>
    </location>
</feature>
<dbReference type="InterPro" id="IPR036890">
    <property type="entry name" value="HATPase_C_sf"/>
</dbReference>
<keyword evidence="4" id="KW-0808">Transferase</keyword>
<keyword evidence="5" id="KW-0547">Nucleotide-binding</keyword>
<dbReference type="InterPro" id="IPR011712">
    <property type="entry name" value="Sig_transdc_His_kin_sub3_dim/P"/>
</dbReference>
<keyword evidence="6 11" id="KW-0418">Kinase</keyword>
<dbReference type="PANTHER" id="PTHR24421:SF10">
    <property type="entry name" value="NITRATE_NITRITE SENSOR PROTEIN NARQ"/>
    <property type="match status" value="1"/>
</dbReference>
<dbReference type="Gene3D" id="1.20.5.1930">
    <property type="match status" value="1"/>
</dbReference>
<proteinExistence type="predicted"/>
<dbReference type="PANTHER" id="PTHR24421">
    <property type="entry name" value="NITRATE/NITRITE SENSOR PROTEIN NARX-RELATED"/>
    <property type="match status" value="1"/>
</dbReference>
<evidence type="ECO:0000256" key="5">
    <source>
        <dbReference type="ARBA" id="ARBA00022741"/>
    </source>
</evidence>
<protein>
    <recommendedName>
        <fullName evidence="2">histidine kinase</fullName>
        <ecNumber evidence="2">2.7.13.3</ecNumber>
    </recommendedName>
</protein>
<evidence type="ECO:0000256" key="7">
    <source>
        <dbReference type="ARBA" id="ARBA00022840"/>
    </source>
</evidence>
<evidence type="ECO:0000259" key="10">
    <source>
        <dbReference type="Pfam" id="PF07730"/>
    </source>
</evidence>
<dbReference type="Proteomes" id="UP001523566">
    <property type="component" value="Unassembled WGS sequence"/>
</dbReference>
<dbReference type="CDD" id="cd16917">
    <property type="entry name" value="HATPase_UhpB-NarQ-NarX-like"/>
    <property type="match status" value="1"/>
</dbReference>
<feature type="transmembrane region" description="Helical" evidence="9">
    <location>
        <begin position="12"/>
        <end position="40"/>
    </location>
</feature>
<dbReference type="EC" id="2.7.13.3" evidence="2"/>
<comment type="catalytic activity">
    <reaction evidence="1">
        <text>ATP + protein L-histidine = ADP + protein N-phospho-L-histidine.</text>
        <dbReference type="EC" id="2.7.13.3"/>
    </reaction>
</comment>
<keyword evidence="8" id="KW-0902">Two-component regulatory system</keyword>
<gene>
    <name evidence="11" type="ORF">NK125_02510</name>
</gene>